<evidence type="ECO:0000259" key="12">
    <source>
        <dbReference type="Pfam" id="PF01365"/>
    </source>
</evidence>
<keyword evidence="2" id="KW-0813">Transport</keyword>
<dbReference type="PANTHER" id="PTHR46399:SF8">
    <property type="entry name" value="B30.2_SPRY DOMAIN-CONTAINING PROTEIN"/>
    <property type="match status" value="1"/>
</dbReference>
<feature type="compositionally biased region" description="Acidic residues" evidence="9">
    <location>
        <begin position="1629"/>
        <end position="1651"/>
    </location>
</feature>
<feature type="transmembrane region" description="Helical" evidence="10">
    <location>
        <begin position="2422"/>
        <end position="2443"/>
    </location>
</feature>
<feature type="region of interest" description="Disordered" evidence="9">
    <location>
        <begin position="1627"/>
        <end position="1653"/>
    </location>
</feature>
<keyword evidence="6 10" id="KW-0472">Membrane</keyword>
<dbReference type="InterPro" id="IPR013662">
    <property type="entry name" value="RIH_assoc-dom"/>
</dbReference>
<dbReference type="GO" id="GO:0005790">
    <property type="term" value="C:smooth endoplasmic reticulum"/>
    <property type="evidence" value="ECO:0007669"/>
    <property type="project" value="TreeGrafter"/>
</dbReference>
<dbReference type="Pfam" id="PF00520">
    <property type="entry name" value="Ion_trans"/>
    <property type="match status" value="1"/>
</dbReference>
<feature type="compositionally biased region" description="Polar residues" evidence="9">
    <location>
        <begin position="665"/>
        <end position="683"/>
    </location>
</feature>
<dbReference type="Pfam" id="PF08454">
    <property type="entry name" value="RIH_assoc"/>
    <property type="match status" value="1"/>
</dbReference>
<evidence type="ECO:0000259" key="11">
    <source>
        <dbReference type="Pfam" id="PF00520"/>
    </source>
</evidence>
<keyword evidence="4 10" id="KW-1133">Transmembrane helix</keyword>
<dbReference type="PANTHER" id="PTHR46399">
    <property type="entry name" value="B30.2/SPRY DOMAIN-CONTAINING PROTEIN"/>
    <property type="match status" value="1"/>
</dbReference>
<evidence type="ECO:0000256" key="7">
    <source>
        <dbReference type="ARBA" id="ARBA00023286"/>
    </source>
</evidence>
<feature type="transmembrane region" description="Helical" evidence="10">
    <location>
        <begin position="2505"/>
        <end position="2524"/>
    </location>
</feature>
<dbReference type="GO" id="GO:0033017">
    <property type="term" value="C:sarcoplasmic reticulum membrane"/>
    <property type="evidence" value="ECO:0007669"/>
    <property type="project" value="TreeGrafter"/>
</dbReference>
<evidence type="ECO:0000256" key="8">
    <source>
        <dbReference type="ARBA" id="ARBA00023303"/>
    </source>
</evidence>
<evidence type="ECO:0000256" key="5">
    <source>
        <dbReference type="ARBA" id="ARBA00023065"/>
    </source>
</evidence>
<evidence type="ECO:0000256" key="4">
    <source>
        <dbReference type="ARBA" id="ARBA00022989"/>
    </source>
</evidence>
<feature type="region of interest" description="Disordered" evidence="9">
    <location>
        <begin position="654"/>
        <end position="683"/>
    </location>
</feature>
<dbReference type="Proteomes" id="UP000053240">
    <property type="component" value="Unassembled WGS sequence"/>
</dbReference>
<dbReference type="InterPro" id="IPR011992">
    <property type="entry name" value="EF-hand-dom_pair"/>
</dbReference>
<dbReference type="Pfam" id="PF01365">
    <property type="entry name" value="RYDR_ITPR"/>
    <property type="match status" value="1"/>
</dbReference>
<dbReference type="InterPro" id="IPR009460">
    <property type="entry name" value="Ryanrecept_TM4-6"/>
</dbReference>
<dbReference type="Gene3D" id="1.10.490.160">
    <property type="match status" value="1"/>
</dbReference>
<dbReference type="GO" id="GO:0030018">
    <property type="term" value="C:Z disc"/>
    <property type="evidence" value="ECO:0007669"/>
    <property type="project" value="TreeGrafter"/>
</dbReference>
<accession>A0A194RNL9</accession>
<feature type="compositionally biased region" description="Basic residues" evidence="9">
    <location>
        <begin position="1369"/>
        <end position="1379"/>
    </location>
</feature>
<evidence type="ECO:0000256" key="1">
    <source>
        <dbReference type="ARBA" id="ARBA00004127"/>
    </source>
</evidence>
<evidence type="ECO:0000256" key="2">
    <source>
        <dbReference type="ARBA" id="ARBA00022448"/>
    </source>
</evidence>
<dbReference type="GO" id="GO:0034704">
    <property type="term" value="C:calcium channel complex"/>
    <property type="evidence" value="ECO:0007669"/>
    <property type="project" value="TreeGrafter"/>
</dbReference>
<evidence type="ECO:0000259" key="15">
    <source>
        <dbReference type="Pfam" id="PF08454"/>
    </source>
</evidence>
<feature type="domain" description="RyR/IP3R Homology associated" evidence="15">
    <location>
        <begin position="1772"/>
        <end position="1887"/>
    </location>
</feature>
<feature type="transmembrane region" description="Helical" evidence="10">
    <location>
        <begin position="2692"/>
        <end position="2714"/>
    </location>
</feature>
<keyword evidence="7" id="KW-1071">Ligand-gated ion channel</keyword>
<keyword evidence="5" id="KW-0406">Ion transport</keyword>
<feature type="region of interest" description="Disordered" evidence="9">
    <location>
        <begin position="2316"/>
        <end position="2354"/>
    </location>
</feature>
<feature type="compositionally biased region" description="Low complexity" evidence="9">
    <location>
        <begin position="12"/>
        <end position="27"/>
    </location>
</feature>
<feature type="transmembrane region" description="Helical" evidence="10">
    <location>
        <begin position="2768"/>
        <end position="2791"/>
    </location>
</feature>
<dbReference type="STRING" id="76193.A0A194RNL9"/>
<feature type="region of interest" description="Disordered" evidence="9">
    <location>
        <begin position="1359"/>
        <end position="1384"/>
    </location>
</feature>
<dbReference type="GO" id="GO:0014808">
    <property type="term" value="P:release of sequestered calcium ion into cytosol by sarcoplasmic reticulum"/>
    <property type="evidence" value="ECO:0007669"/>
    <property type="project" value="TreeGrafter"/>
</dbReference>
<feature type="domain" description="RIH" evidence="12">
    <location>
        <begin position="2"/>
        <end position="182"/>
    </location>
</feature>
<keyword evidence="17" id="KW-1185">Reference proteome</keyword>
<evidence type="ECO:0000313" key="17">
    <source>
        <dbReference type="Proteomes" id="UP000053240"/>
    </source>
</evidence>
<feature type="transmembrane region" description="Helical" evidence="10">
    <location>
        <begin position="2226"/>
        <end position="2246"/>
    </location>
</feature>
<dbReference type="GO" id="GO:0042383">
    <property type="term" value="C:sarcolemma"/>
    <property type="evidence" value="ECO:0007669"/>
    <property type="project" value="TreeGrafter"/>
</dbReference>
<keyword evidence="16" id="KW-0675">Receptor</keyword>
<feature type="domain" description="Ryanodine Receptor TM 4-6" evidence="14">
    <location>
        <begin position="2263"/>
        <end position="2530"/>
    </location>
</feature>
<reference evidence="16 17" key="1">
    <citation type="journal article" date="2015" name="Nat. Commun.">
        <title>Outbred genome sequencing and CRISPR/Cas9 gene editing in butterflies.</title>
        <authorList>
            <person name="Li X."/>
            <person name="Fan D."/>
            <person name="Zhang W."/>
            <person name="Liu G."/>
            <person name="Zhang L."/>
            <person name="Zhao L."/>
            <person name="Fang X."/>
            <person name="Chen L."/>
            <person name="Dong Y."/>
            <person name="Chen Y."/>
            <person name="Ding Y."/>
            <person name="Zhao R."/>
            <person name="Feng M."/>
            <person name="Zhu Y."/>
            <person name="Feng Y."/>
            <person name="Jiang X."/>
            <person name="Zhu D."/>
            <person name="Xiang H."/>
            <person name="Feng X."/>
            <person name="Li S."/>
            <person name="Wang J."/>
            <person name="Zhang G."/>
            <person name="Kronforst M.R."/>
            <person name="Wang W."/>
        </authorList>
    </citation>
    <scope>NUCLEOTIDE SEQUENCE [LARGE SCALE GENOMIC DNA]</scope>
    <source>
        <strain evidence="16">Ya'a_city_454_Pm</strain>
        <tissue evidence="16">Whole body</tissue>
    </source>
</reference>
<dbReference type="FunCoup" id="A0A194RNL9">
    <property type="interactions" value="239"/>
</dbReference>
<evidence type="ECO:0000256" key="10">
    <source>
        <dbReference type="SAM" id="Phobius"/>
    </source>
</evidence>
<evidence type="ECO:0000256" key="9">
    <source>
        <dbReference type="SAM" id="MobiDB-lite"/>
    </source>
</evidence>
<dbReference type="GO" id="GO:0006941">
    <property type="term" value="P:striated muscle contraction"/>
    <property type="evidence" value="ECO:0007669"/>
    <property type="project" value="TreeGrafter"/>
</dbReference>
<dbReference type="EMBL" id="KQ460124">
    <property type="protein sequence ID" value="KPJ17611.1"/>
    <property type="molecule type" value="Genomic_DNA"/>
</dbReference>
<dbReference type="InterPro" id="IPR015925">
    <property type="entry name" value="Ryanodine_IP3_receptor"/>
</dbReference>
<dbReference type="Gene3D" id="1.10.287.70">
    <property type="match status" value="1"/>
</dbReference>
<comment type="subcellular location">
    <subcellularLocation>
        <location evidence="1">Endomembrane system</location>
        <topology evidence="1">Multi-pass membrane protein</topology>
    </subcellularLocation>
</comment>
<dbReference type="GO" id="GO:0005219">
    <property type="term" value="F:ryanodine-sensitive calcium-release channel activity"/>
    <property type="evidence" value="ECO:0007669"/>
    <property type="project" value="InterPro"/>
</dbReference>
<feature type="region of interest" description="Disordered" evidence="9">
    <location>
        <begin position="1"/>
        <end position="33"/>
    </location>
</feature>
<dbReference type="SUPFAM" id="SSF47473">
    <property type="entry name" value="EF-hand"/>
    <property type="match status" value="1"/>
</dbReference>
<dbReference type="Pfam" id="PF02026">
    <property type="entry name" value="RyR"/>
    <property type="match status" value="2"/>
</dbReference>
<protein>
    <submittedName>
        <fullName evidence="16">Ryanodine receptor 44F</fullName>
    </submittedName>
</protein>
<dbReference type="GO" id="GO:0006874">
    <property type="term" value="P:intracellular calcium ion homeostasis"/>
    <property type="evidence" value="ECO:0007669"/>
    <property type="project" value="InterPro"/>
</dbReference>
<evidence type="ECO:0000313" key="16">
    <source>
        <dbReference type="EMBL" id="KPJ17611.1"/>
    </source>
</evidence>
<dbReference type="InterPro" id="IPR005821">
    <property type="entry name" value="Ion_trans_dom"/>
</dbReference>
<feature type="domain" description="Ryanodine receptor Ryr" evidence="13">
    <location>
        <begin position="677"/>
        <end position="760"/>
    </location>
</feature>
<dbReference type="FunFam" id="1.10.287.70:FF:000017">
    <property type="entry name" value="ryanodine receptor isoform X2"/>
    <property type="match status" value="1"/>
</dbReference>
<keyword evidence="3 10" id="KW-0812">Transmembrane</keyword>
<name>A0A194RNL9_PAPMA</name>
<evidence type="ECO:0000259" key="13">
    <source>
        <dbReference type="Pfam" id="PF02026"/>
    </source>
</evidence>
<evidence type="ECO:0000259" key="14">
    <source>
        <dbReference type="Pfam" id="PF06459"/>
    </source>
</evidence>
<keyword evidence="8" id="KW-0407">Ion channel</keyword>
<gene>
    <name evidence="16" type="ORF">RR48_07099</name>
</gene>
<feature type="domain" description="Ion transport" evidence="11">
    <location>
        <begin position="2654"/>
        <end position="2800"/>
    </location>
</feature>
<dbReference type="Pfam" id="PF06459">
    <property type="entry name" value="RR_TM4-6"/>
    <property type="match status" value="1"/>
</dbReference>
<proteinExistence type="predicted"/>
<evidence type="ECO:0000256" key="3">
    <source>
        <dbReference type="ARBA" id="ARBA00022692"/>
    </source>
</evidence>
<dbReference type="InterPro" id="IPR000699">
    <property type="entry name" value="RIH_dom"/>
</dbReference>
<organism evidence="16 17">
    <name type="scientific">Papilio machaon</name>
    <name type="common">Old World swallowtail butterfly</name>
    <dbReference type="NCBI Taxonomy" id="76193"/>
    <lineage>
        <taxon>Eukaryota</taxon>
        <taxon>Metazoa</taxon>
        <taxon>Ecdysozoa</taxon>
        <taxon>Arthropoda</taxon>
        <taxon>Hexapoda</taxon>
        <taxon>Insecta</taxon>
        <taxon>Pterygota</taxon>
        <taxon>Neoptera</taxon>
        <taxon>Endopterygota</taxon>
        <taxon>Lepidoptera</taxon>
        <taxon>Glossata</taxon>
        <taxon>Ditrysia</taxon>
        <taxon>Papilionoidea</taxon>
        <taxon>Papilionidae</taxon>
        <taxon>Papilioninae</taxon>
        <taxon>Papilio</taxon>
    </lineage>
</organism>
<dbReference type="Gene3D" id="1.10.238.10">
    <property type="entry name" value="EF-hand"/>
    <property type="match status" value="1"/>
</dbReference>
<feature type="domain" description="Ryanodine receptor Ryr" evidence="13">
    <location>
        <begin position="557"/>
        <end position="646"/>
    </location>
</feature>
<dbReference type="InParanoid" id="A0A194RNL9"/>
<dbReference type="InterPro" id="IPR003032">
    <property type="entry name" value="Ryanodine_rcpt"/>
</dbReference>
<dbReference type="FunFam" id="1.10.238.10:FF:000132">
    <property type="entry name" value="Ryanodine receptor 44F"/>
    <property type="match status" value="1"/>
</dbReference>
<evidence type="ECO:0000256" key="6">
    <source>
        <dbReference type="ARBA" id="ARBA00023136"/>
    </source>
</evidence>
<sequence>MAVMMNTLGRRAQAQSDAQPANPPAADDTSKEKDTSHEMVVACCRFLCYFCRTGRQNQKAMFDHFDFLLENSNILLSRPSLRGSTPLDVAYSSLMENTELALALREHYLEKIAVYLSRCGLQSNSELVEKGYPDLGWDPVEGERYLDFLRFCVWVNGESVEENANLVIRLLIRRPECLGPALRGEGEGLLKAIVDANKMSERIADRRKLRDLEQEGDINFSHPLPESDDDEDYIDTGAAILNFYCTLVDLLGRCAPDASVIALGKNESLRARAILRSLVPLEDLQGVLSLRFTLNNPAAGEERPKSDMPSGLIPGHKQSVGLFLERVYGIETQELFYRLLEEAFLPDLRAATMLDRNDGCESDMALSMNRYIGNSILPLLIKHANFYNEAENYASLLDATLHTVYRLSKNRMLTKGQREAVSDFLVALTSAMQPSMLLKLLRKLTVDVSRLSEYTTVALRLLTLHYERCAKYYGSTGGQGVYGASSDEEKRLTMMLFSNIFDSLSKMDYEPELFGKALPCLIAIGCALPPDYSLSKNYDDEFYGKENQATGADNPQYDPQPINTSSVALNNDLNTIVQKFSEHYHDAWASRKIENGWVYGESWSDSQKTHPRLKPYNMLNDYEKERYKEPVRESLKALLAIGWSVEHSEVDIPSTNRSSMRRQSKSGGTDSATPFNYNPQPVDMTNLTLSREMQNMAERLAENAHDIWAKKKKEELVVNGGGIHPQLVPYDLLTDKEKKKDRERSQEFLKYLQYQGYKLHRPSKATQIDTEQTTTGVAIELRFAYSLLEKLIQYIDRATINMKLLKPSTTFSRRPSFKTSTRDIKFFSKVVLPLMEKYFSTHRNYFIAVATATNNVGAASLKEKEMVAALFCKLASLLRSRLAAFGPDVRITVRCLQVLVKGIDAKSLVKNCPEFIRTSMLTFFNNVADDLGHTILNLQEGKYAHLRGTHLKTSTSLGYINGVLLPVLTAMFDHLANCEYGADLLLDEIQVASYKMLGSLYTLGTDAMLTHDRKYLKTEIERNKPALGSCLGAFSSTFPVAFLEPHLNKHNQFSLLNRIADHSLEAQDIMAKMEQSMPTLETILNEVDQFVESDKTYNEAPHIIDVVLPLLCSYLPFWWAQGPDNVTPTGGNHVTMVTAEHMNQLLKNVLKLIKKNIGNESAPWMTRIATYTQQIIINSSEELLRDSFLPLAERVRKRTDTMFHKEESLRGFIKSSTDDTSQVESQIQEDWQLLVRDIYSFYPLLIKYVDLQRNHWLRNNSSTDDTSQVESQIQEDWQLLVRDIYSFYPLLIKYVDLQRNHWLRNNVPEAEELYNHVAEIFNIWSKSQYFLKEEQNFISANEIDNMVLIMPTATRRVTTIVDGTPQGGGKKKKKHRDKKRDKDKEVQASLMVACLKRLLPVGLNLFAGREQELVQHCKDRFLKKMSEQDVAEFAKTQLTLPDKIDPADEMSWQHYLYSKLGSKSKTTITVETAENKAKIIDDTVERIVAMSKVLFGLHMIDHPQQMSKNVYRSVVSIQRKRAVIACFRQTSLHSLPRHRACNIFARTYYELWLEEENTGQEVMIEDLTQSFEEAELKKSDVVEEEGKPDPLTQLVTTFCRGAMTERSGALQEDPLYMSYAHIIAKSCGEEEEEGGGEEEEAGGEAEGEEEGGASIHEQEMEKQKLLFHQARLADRGVAEMVLLHISASKGVPSDMVMKTLQLGISILRGGNIDIQMGMLNHLKDKKDVGFFTSIAGLMNSCSVLDLDAFERNTKAEGLGVGLEGAAGEKNMHDAEFTCALFRFIQLTCEGHNLEWQNYLRTQAGNTTTVNVVICTVDYLLRLQESIMDFYWHYSSKELIDPAGKANFFKAIGVASQVFNTLTEVIQGPCTQNQQALAHSRLWDAVGGFLFLFSHMQDKLSKHSSQVDLLKELLNLQKDMITMMLSMLEGNVVNGTIGKQMVDTLVESASNVELILKYFDMFLKMKDLTSSPSFQEIDANNDGWVLPKDFKEKMEQQKSYTPEEIEFLLACCETNHDGKLDYIGFCDRFHEPAKEIGFNLAVLLTNLSEHMPNEPRLARFLETAGSVLNYFEPFLGRIEIMGGSKRIERVYFEIKESNIEQWEKPQIKESKRAFFYSIVTEGGDKEKLEAFVNFCEDAIFEMTHASGLMAASEESSGGPKNREAAYMYMGDDDDERAGKDPFRRGFQSVKDGISAAFSSLSPSNIKAKIADLQQMPPAELALGFFKMFFYLFYYLGYGVLVVVRYIFGVLLGLMRGPQTDEPPPEPTEEEKIGQLRHRFLSQQQSPSRHLPALPPADDTGQMQVSAFGLDITKEDNGQIQVKPHESPSTSTPSSGEEAEVSPDEGTEHTEEQQPPSLIDLLGGEQAKKQAQERMEAQAAQQAAMSAIEAESKKAVQGPAPSALSQVDLSQYTRRAVSFLARNFYNLKYVALVLAFCINFVLLFYKVSTLEGDGVEGSGLGGIMAGSGSGSGAGSGDGSGESGEDDDPLEVVHIDEDFFYMEHLLKVAAVLHSVVSLAILIGYYHLKVPLAIFKREKEIARKLEFDGLYIAEQPDDDDLKSHWDKLVISAKSFPVNYWDKFVKKKVRAKYSETYDFDSISNMLGMEKTSFSAQEDEGSKGFLHYIINIDWRYQVWKAGVTITDNSFLYSLWYFSFSVMGNFNNFFFAAHLLDVAVGFKTLRTILQSVTHNGKQLVLTVMLLTIIVYIYTVIAFNFFRKFYVQEEDDEVNRNCHDMLTCFVFNLYKGVRAGGGIGDELEPPDGDDGEVYRIIFDISFFFFIIVILLAILQGLIIDAFGELRDQLESVKEDMESNCFICGINKDYFDKVPHGFDTHVQREHNLANYMFFVMHLINKPDTEYTGQETYVWNMYTQRCWDFFPVGDCFRKQYEDVMGE</sequence>